<evidence type="ECO:0000313" key="3">
    <source>
        <dbReference type="EMBL" id="RZO78134.1"/>
    </source>
</evidence>
<name>A0A520S6R0_9GAMM</name>
<protein>
    <recommendedName>
        <fullName evidence="2">DNA binding HTH domain-containing protein</fullName>
    </recommendedName>
</protein>
<dbReference type="Proteomes" id="UP000320404">
    <property type="component" value="Unassembled WGS sequence"/>
</dbReference>
<dbReference type="Gene3D" id="1.10.10.60">
    <property type="entry name" value="Homeodomain-like"/>
    <property type="match status" value="1"/>
</dbReference>
<evidence type="ECO:0000259" key="2">
    <source>
        <dbReference type="Pfam" id="PF02954"/>
    </source>
</evidence>
<dbReference type="Pfam" id="PF02954">
    <property type="entry name" value="HTH_8"/>
    <property type="match status" value="1"/>
</dbReference>
<organism evidence="3 4">
    <name type="scientific">OM182 bacterium</name>
    <dbReference type="NCBI Taxonomy" id="2510334"/>
    <lineage>
        <taxon>Bacteria</taxon>
        <taxon>Pseudomonadati</taxon>
        <taxon>Pseudomonadota</taxon>
        <taxon>Gammaproteobacteria</taxon>
        <taxon>OMG group</taxon>
        <taxon>OM182 clade</taxon>
    </lineage>
</organism>
<proteinExistence type="predicted"/>
<feature type="region of interest" description="Disordered" evidence="1">
    <location>
        <begin position="1"/>
        <end position="20"/>
    </location>
</feature>
<dbReference type="InterPro" id="IPR009057">
    <property type="entry name" value="Homeodomain-like_sf"/>
</dbReference>
<dbReference type="GO" id="GO:0043565">
    <property type="term" value="F:sequence-specific DNA binding"/>
    <property type="evidence" value="ECO:0007669"/>
    <property type="project" value="InterPro"/>
</dbReference>
<evidence type="ECO:0000313" key="4">
    <source>
        <dbReference type="Proteomes" id="UP000320404"/>
    </source>
</evidence>
<reference evidence="3 4" key="1">
    <citation type="submission" date="2019-02" db="EMBL/GenBank/DDBJ databases">
        <title>Prokaryotic population dynamics and viral predation in marine succession experiment using metagenomics: the confinement effect.</title>
        <authorList>
            <person name="Haro-Moreno J.M."/>
            <person name="Rodriguez-Valera F."/>
            <person name="Lopez-Perez M."/>
        </authorList>
    </citation>
    <scope>NUCLEOTIDE SEQUENCE [LARGE SCALE GENOMIC DNA]</scope>
    <source>
        <strain evidence="3">MED-G158</strain>
    </source>
</reference>
<gene>
    <name evidence="3" type="ORF">EVA69_00760</name>
</gene>
<dbReference type="InterPro" id="IPR002197">
    <property type="entry name" value="HTH_Fis"/>
</dbReference>
<comment type="caution">
    <text evidence="3">The sequence shown here is derived from an EMBL/GenBank/DDBJ whole genome shotgun (WGS) entry which is preliminary data.</text>
</comment>
<sequence length="47" mass="5206">MESVRRAYSPVKRAISGGAHDGDKERVAEILGISTRSLYRKLEASED</sequence>
<dbReference type="AlphaFoldDB" id="A0A520S6R0"/>
<dbReference type="EMBL" id="SHAH01000005">
    <property type="protein sequence ID" value="RZO78134.1"/>
    <property type="molecule type" value="Genomic_DNA"/>
</dbReference>
<feature type="domain" description="DNA binding HTH" evidence="2">
    <location>
        <begin position="20"/>
        <end position="43"/>
    </location>
</feature>
<dbReference type="SUPFAM" id="SSF46689">
    <property type="entry name" value="Homeodomain-like"/>
    <property type="match status" value="1"/>
</dbReference>
<accession>A0A520S6R0</accession>
<evidence type="ECO:0000256" key="1">
    <source>
        <dbReference type="SAM" id="MobiDB-lite"/>
    </source>
</evidence>